<organism evidence="1 2">
    <name type="scientific">Tsukamurella paurometabola (strain ATCC 8368 / DSM 20162 / CCUG 35730 / CIP 100753 / JCM 10117 / KCTC 9821 / NBRC 16120 / NCIMB 702349 / NCTC 13040)</name>
    <name type="common">Corynebacterium paurometabolum</name>
    <dbReference type="NCBI Taxonomy" id="521096"/>
    <lineage>
        <taxon>Bacteria</taxon>
        <taxon>Bacillati</taxon>
        <taxon>Actinomycetota</taxon>
        <taxon>Actinomycetes</taxon>
        <taxon>Mycobacteriales</taxon>
        <taxon>Tsukamurellaceae</taxon>
        <taxon>Tsukamurella</taxon>
    </lineage>
</organism>
<dbReference type="STRING" id="521096.Tpau_0258"/>
<dbReference type="HOGENOM" id="CLU_3013004_0_0_11"/>
<sequence>MATDQKATTRRPMTESAAVEKHVRVMLDLLAAPRLVREQGVTVGRTGDARTQRVVR</sequence>
<dbReference type="Proteomes" id="UP000001213">
    <property type="component" value="Chromosome"/>
</dbReference>
<dbReference type="AlphaFoldDB" id="D5UQS5"/>
<accession>D5UQS5</accession>
<proteinExistence type="predicted"/>
<dbReference type="EMBL" id="CP001966">
    <property type="protein sequence ID" value="ADG76908.1"/>
    <property type="molecule type" value="Genomic_DNA"/>
</dbReference>
<protein>
    <submittedName>
        <fullName evidence="1">Uncharacterized protein</fullName>
    </submittedName>
</protein>
<dbReference type="KEGG" id="tpr:Tpau_0258"/>
<gene>
    <name evidence="1" type="ordered locus">Tpau_0258</name>
</gene>
<keyword evidence="2" id="KW-1185">Reference proteome</keyword>
<reference evidence="1 2" key="2">
    <citation type="journal article" date="2011" name="Stand. Genomic Sci.">
        <title>Complete genome sequence of Tsukamurella paurometabola type strain (no. 33).</title>
        <authorList>
            <person name="Munk A.C."/>
            <person name="Lapidus A."/>
            <person name="Lucas S."/>
            <person name="Nolan M."/>
            <person name="Tice H."/>
            <person name="Cheng J.F."/>
            <person name="Del Rio T.G."/>
            <person name="Goodwin L."/>
            <person name="Pitluck S."/>
            <person name="Liolios K."/>
            <person name="Huntemann M."/>
            <person name="Ivanova N."/>
            <person name="Mavromatis K."/>
            <person name="Mikhailova N."/>
            <person name="Pati A."/>
            <person name="Chen A."/>
            <person name="Palaniappan K."/>
            <person name="Tapia R."/>
            <person name="Han C."/>
            <person name="Land M."/>
            <person name="Hauser L."/>
            <person name="Chang Y.J."/>
            <person name="Jeffries C.D."/>
            <person name="Brettin T."/>
            <person name="Yasawong M."/>
            <person name="Brambilla E.M."/>
            <person name="Rohde M."/>
            <person name="Sikorski J."/>
            <person name="Goker M."/>
            <person name="Detter J.C."/>
            <person name="Woyke T."/>
            <person name="Bristow J."/>
            <person name="Eisen J.A."/>
            <person name="Markowitz V."/>
            <person name="Hugenholtz P."/>
            <person name="Kyrpides N.C."/>
            <person name="Klenk H.P."/>
        </authorList>
    </citation>
    <scope>NUCLEOTIDE SEQUENCE [LARGE SCALE GENOMIC DNA]</scope>
    <source>
        <strain evidence="2">ATCC 8368 / DSM 20162 / CCUG 35730 / CIP 100753 / JCM 10117 / KCTC 9821 / NBRC 16120 / NCIMB 702349 / NCTC 13040</strain>
    </source>
</reference>
<evidence type="ECO:0000313" key="2">
    <source>
        <dbReference type="Proteomes" id="UP000001213"/>
    </source>
</evidence>
<evidence type="ECO:0000313" key="1">
    <source>
        <dbReference type="EMBL" id="ADG76908.1"/>
    </source>
</evidence>
<name>D5UQS5_TSUPD</name>
<reference evidence="2" key="1">
    <citation type="submission" date="2010-03" db="EMBL/GenBank/DDBJ databases">
        <title>The complete chromosome of Tsukamurella paurometabola DSM 20162.</title>
        <authorList>
            <consortium name="US DOE Joint Genome Institute (JGI-PGF)"/>
            <person name="Lucas S."/>
            <person name="Copeland A."/>
            <person name="Lapidus A."/>
            <person name="Glavina del Rio T."/>
            <person name="Dalin E."/>
            <person name="Tice H."/>
            <person name="Bruce D."/>
            <person name="Goodwin L."/>
            <person name="Pitluck S."/>
            <person name="Kyrpides N."/>
            <person name="Mavromatis K."/>
            <person name="Ivanova N."/>
            <person name="Mikhailova N."/>
            <person name="Munk A.C."/>
            <person name="Brettin T."/>
            <person name="Detter J.C."/>
            <person name="Tapia R."/>
            <person name="Han C."/>
            <person name="Larimer F."/>
            <person name="Land M."/>
            <person name="Hauser L."/>
            <person name="Markowitz V."/>
            <person name="Cheng J.-F."/>
            <person name="Hugenholtz P."/>
            <person name="Woyke T."/>
            <person name="Wu D."/>
            <person name="Jando M."/>
            <person name="Brambilla E."/>
            <person name="Klenk H.-P."/>
            <person name="Eisen J.A."/>
        </authorList>
    </citation>
    <scope>NUCLEOTIDE SEQUENCE [LARGE SCALE GENOMIC DNA]</scope>
    <source>
        <strain evidence="2">ATCC 8368 / DSM 20162 / CCUG 35730 / CIP 100753 / JCM 10117 / KCTC 9821 / NBRC 16120 / NCIMB 702349 / NCTC 13040</strain>
    </source>
</reference>